<protein>
    <submittedName>
        <fullName evidence="3">UIT1 family transporter</fullName>
    </submittedName>
</protein>
<dbReference type="EMBL" id="SMCP01000003">
    <property type="protein sequence ID" value="TCV88814.1"/>
    <property type="molecule type" value="Genomic_DNA"/>
</dbReference>
<feature type="transmembrane region" description="Helical" evidence="1">
    <location>
        <begin position="404"/>
        <end position="427"/>
    </location>
</feature>
<feature type="transmembrane region" description="Helical" evidence="1">
    <location>
        <begin position="56"/>
        <end position="80"/>
    </location>
</feature>
<feature type="transmembrane region" description="Helical" evidence="1">
    <location>
        <begin position="327"/>
        <end position="354"/>
    </location>
</feature>
<evidence type="ECO:0000313" key="5">
    <source>
        <dbReference type="Proteomes" id="UP000294619"/>
    </source>
</evidence>
<dbReference type="InterPro" id="IPR009827">
    <property type="entry name" value="MatC_N"/>
</dbReference>
<feature type="transmembrane region" description="Helical" evidence="1">
    <location>
        <begin position="27"/>
        <end position="44"/>
    </location>
</feature>
<evidence type="ECO:0000313" key="3">
    <source>
        <dbReference type="EMBL" id="TCV88814.1"/>
    </source>
</evidence>
<proteinExistence type="predicted"/>
<comment type="caution">
    <text evidence="3">The sequence shown here is derived from an EMBL/GenBank/DDBJ whole genome shotgun (WGS) entry which is preliminary data.</text>
</comment>
<feature type="transmembrane region" description="Helical" evidence="1">
    <location>
        <begin position="92"/>
        <end position="115"/>
    </location>
</feature>
<feature type="transmembrane region" description="Helical" evidence="1">
    <location>
        <begin position="135"/>
        <end position="155"/>
    </location>
</feature>
<accession>A0A4R3YDB2</accession>
<evidence type="ECO:0000313" key="6">
    <source>
        <dbReference type="Proteomes" id="UP000305526"/>
    </source>
</evidence>
<feature type="transmembrane region" description="Helical" evidence="1">
    <location>
        <begin position="176"/>
        <end position="200"/>
    </location>
</feature>
<keyword evidence="1" id="KW-0812">Transmembrane</keyword>
<feature type="transmembrane region" description="Helical" evidence="1">
    <location>
        <begin position="6"/>
        <end position="22"/>
    </location>
</feature>
<dbReference type="EMBL" id="VDGV01000078">
    <property type="protein sequence ID" value="TNG90794.1"/>
    <property type="molecule type" value="Genomic_DNA"/>
</dbReference>
<dbReference type="AlphaFoldDB" id="A0A4R3YDB2"/>
<dbReference type="Proteomes" id="UP000305526">
    <property type="component" value="Unassembled WGS sequence"/>
</dbReference>
<feature type="domain" description="Dicarboxylate carrier MatC N-terminal" evidence="2">
    <location>
        <begin position="5"/>
        <end position="149"/>
    </location>
</feature>
<organism evidence="3 5">
    <name type="scientific">Testudinibacter aquarius</name>
    <dbReference type="NCBI Taxonomy" id="1524974"/>
    <lineage>
        <taxon>Bacteria</taxon>
        <taxon>Pseudomonadati</taxon>
        <taxon>Pseudomonadota</taxon>
        <taxon>Gammaproteobacteria</taxon>
        <taxon>Pasteurellales</taxon>
        <taxon>Pasteurellaceae</taxon>
        <taxon>Testudinibacter</taxon>
    </lineage>
</organism>
<dbReference type="RefSeq" id="WP_132965769.1">
    <property type="nucleotide sequence ID" value="NZ_LEKL01000026.1"/>
</dbReference>
<evidence type="ECO:0000256" key="1">
    <source>
        <dbReference type="SAM" id="Phobius"/>
    </source>
</evidence>
<reference evidence="4 6" key="2">
    <citation type="submission" date="2019-05" db="EMBL/GenBank/DDBJ databases">
        <title>Pasteurellaceae isolates from reptiles.</title>
        <authorList>
            <person name="Bojesen A.M."/>
            <person name="Lund E."/>
        </authorList>
    </citation>
    <scope>NUCLEOTIDE SEQUENCE [LARGE SCALE GENOMIC DNA]</scope>
    <source>
        <strain evidence="4 6">ELNT2x</strain>
    </source>
</reference>
<feature type="transmembrane region" description="Helical" evidence="1">
    <location>
        <begin position="224"/>
        <end position="244"/>
    </location>
</feature>
<keyword evidence="6" id="KW-1185">Reference proteome</keyword>
<reference evidence="3 5" key="1">
    <citation type="submission" date="2019-03" db="EMBL/GenBank/DDBJ databases">
        <title>Genomic Encyclopedia of Type Strains, Phase IV (KMG-IV): sequencing the most valuable type-strain genomes for metagenomic binning, comparative biology and taxonomic classification.</title>
        <authorList>
            <person name="Goeker M."/>
        </authorList>
    </citation>
    <scope>NUCLEOTIDE SEQUENCE [LARGE SCALE GENOMIC DNA]</scope>
    <source>
        <strain evidence="3 5">DSM 28140</strain>
    </source>
</reference>
<sequence>MLSFNVIILLFIVLSIAGGYFFKINIGIFAIVFSFIAAYIYGLNAKDVSGLWGLNLFFILLSITFFYGIVISNGTLSLVAEKMVFAVRNQPFLIPIVLFVTVVIFAGIGPGHYAAFAFMSPLVMVIASKINMSRLLAAIIIYSGAVAGGFNPFTLGGRVTEGLIEKLGYSVEMSQAYALTVGRNSFVIHTLIFIFGYILLKGYQVTSAQIEQPKLLNNQQKRTLALVALIFLLVIVPSVLLALNPQSLFLSKMTKMLDPTFLSFLGIVLALVLKLGNENEAMKNIPWSIIIMIGGLGMLTELASKAGAMTALSNYLNSIDGSIGGGVIYYLVAAFSSMMSVFASSMGVVMPTFYPIVPNLHVDNPGLMFSIITMFATFTGYSPFSSGGALVIAGLTDPKESKQLFIRLLILPFLLLALGYCLLYIGVLY</sequence>
<keyword evidence="1" id="KW-1133">Transmembrane helix</keyword>
<evidence type="ECO:0000313" key="4">
    <source>
        <dbReference type="EMBL" id="TNG90794.1"/>
    </source>
</evidence>
<keyword evidence="1" id="KW-0472">Membrane</keyword>
<name>A0A4R3YDB2_9PAST</name>
<evidence type="ECO:0000259" key="2">
    <source>
        <dbReference type="Pfam" id="PF07158"/>
    </source>
</evidence>
<gene>
    <name evidence="3" type="ORF">EDC16_103168</name>
    <name evidence="4" type="ORF">FHQ21_08840</name>
</gene>
<dbReference type="Pfam" id="PF07158">
    <property type="entry name" value="MatC_N"/>
    <property type="match status" value="1"/>
</dbReference>
<dbReference type="Proteomes" id="UP000294619">
    <property type="component" value="Unassembled WGS sequence"/>
</dbReference>
<feature type="transmembrane region" description="Helical" evidence="1">
    <location>
        <begin position="366"/>
        <end position="392"/>
    </location>
</feature>
<feature type="transmembrane region" description="Helical" evidence="1">
    <location>
        <begin position="256"/>
        <end position="273"/>
    </location>
</feature>
<feature type="transmembrane region" description="Helical" evidence="1">
    <location>
        <begin position="285"/>
        <end position="306"/>
    </location>
</feature>